<dbReference type="EMBL" id="GG662244">
    <property type="protein sequence ID" value="EAS07247.4"/>
    <property type="molecule type" value="Genomic_DNA"/>
</dbReference>
<dbReference type="InParanoid" id="Q24HI4"/>
<accession>Q24HI4</accession>
<dbReference type="GeneID" id="7839664"/>
<keyword evidence="2" id="KW-1185">Reference proteome</keyword>
<dbReference type="RefSeq" id="XP_001027489.4">
    <property type="nucleotide sequence ID" value="XM_001027489.4"/>
</dbReference>
<dbReference type="Proteomes" id="UP000009168">
    <property type="component" value="Unassembled WGS sequence"/>
</dbReference>
<dbReference type="HOGENOM" id="CLU_881335_0_0_1"/>
<evidence type="ECO:0000313" key="1">
    <source>
        <dbReference type="EMBL" id="EAS07247.4"/>
    </source>
</evidence>
<protein>
    <submittedName>
        <fullName evidence="1">Tetratricopeptide repeat protein</fullName>
    </submittedName>
</protein>
<proteinExistence type="predicted"/>
<evidence type="ECO:0000313" key="2">
    <source>
        <dbReference type="Proteomes" id="UP000009168"/>
    </source>
</evidence>
<dbReference type="InterPro" id="IPR011990">
    <property type="entry name" value="TPR-like_helical_dom_sf"/>
</dbReference>
<dbReference type="KEGG" id="tet:TTHERM_01001400"/>
<gene>
    <name evidence="1" type="ORF">TTHERM_01001400</name>
</gene>
<dbReference type="SUPFAM" id="SSF48452">
    <property type="entry name" value="TPR-like"/>
    <property type="match status" value="1"/>
</dbReference>
<sequence length="263" mass="31556">MQVQQDILDIEEVRLLHFNSEYAKCQERCKIILQQKPYLYQVRTYYGFFLMYDDLSESLKQQLQVYQEDPYYFENTSYLLDNIFCNFQNKGRSLVQTIFKQYYDYQGEKNGFYYICLALIYRIQKGNEKSYQILISKLNDYDDQPMVQIWFYHQLGDISQSITDSRDDVKKEDVQKSIFFYEKAIELQPRSQMNITNLGVQYHIIGTQETIIKSIQCFYKALNIIPEDHHTLCNLSSVLQDVGHYDQNFINSTFYTTQTYRLV</sequence>
<dbReference type="Gene3D" id="1.25.40.10">
    <property type="entry name" value="Tetratricopeptide repeat domain"/>
    <property type="match status" value="1"/>
</dbReference>
<organism evidence="1 2">
    <name type="scientific">Tetrahymena thermophila (strain SB210)</name>
    <dbReference type="NCBI Taxonomy" id="312017"/>
    <lineage>
        <taxon>Eukaryota</taxon>
        <taxon>Sar</taxon>
        <taxon>Alveolata</taxon>
        <taxon>Ciliophora</taxon>
        <taxon>Intramacronucleata</taxon>
        <taxon>Oligohymenophorea</taxon>
        <taxon>Hymenostomatida</taxon>
        <taxon>Tetrahymenina</taxon>
        <taxon>Tetrahymenidae</taxon>
        <taxon>Tetrahymena</taxon>
    </lineage>
</organism>
<reference evidence="2" key="1">
    <citation type="journal article" date="2006" name="PLoS Biol.">
        <title>Macronuclear genome sequence of the ciliate Tetrahymena thermophila, a model eukaryote.</title>
        <authorList>
            <person name="Eisen J.A."/>
            <person name="Coyne R.S."/>
            <person name="Wu M."/>
            <person name="Wu D."/>
            <person name="Thiagarajan M."/>
            <person name="Wortman J.R."/>
            <person name="Badger J.H."/>
            <person name="Ren Q."/>
            <person name="Amedeo P."/>
            <person name="Jones K.M."/>
            <person name="Tallon L.J."/>
            <person name="Delcher A.L."/>
            <person name="Salzberg S.L."/>
            <person name="Silva J.C."/>
            <person name="Haas B.J."/>
            <person name="Majoros W.H."/>
            <person name="Farzad M."/>
            <person name="Carlton J.M."/>
            <person name="Smith R.K. Jr."/>
            <person name="Garg J."/>
            <person name="Pearlman R.E."/>
            <person name="Karrer K.M."/>
            <person name="Sun L."/>
            <person name="Manning G."/>
            <person name="Elde N.C."/>
            <person name="Turkewitz A.P."/>
            <person name="Asai D.J."/>
            <person name="Wilkes D.E."/>
            <person name="Wang Y."/>
            <person name="Cai H."/>
            <person name="Collins K."/>
            <person name="Stewart B.A."/>
            <person name="Lee S.R."/>
            <person name="Wilamowska K."/>
            <person name="Weinberg Z."/>
            <person name="Ruzzo W.L."/>
            <person name="Wloga D."/>
            <person name="Gaertig J."/>
            <person name="Frankel J."/>
            <person name="Tsao C.-C."/>
            <person name="Gorovsky M.A."/>
            <person name="Keeling P.J."/>
            <person name="Waller R.F."/>
            <person name="Patron N.J."/>
            <person name="Cherry J.M."/>
            <person name="Stover N.A."/>
            <person name="Krieger C.J."/>
            <person name="del Toro C."/>
            <person name="Ryder H.F."/>
            <person name="Williamson S.C."/>
            <person name="Barbeau R.A."/>
            <person name="Hamilton E.P."/>
            <person name="Orias E."/>
        </authorList>
    </citation>
    <scope>NUCLEOTIDE SEQUENCE [LARGE SCALE GENOMIC DNA]</scope>
    <source>
        <strain evidence="2">SB210</strain>
    </source>
</reference>
<name>Q24HI4_TETTS</name>
<dbReference type="AlphaFoldDB" id="Q24HI4"/>